<evidence type="ECO:0000313" key="2">
    <source>
        <dbReference type="Proteomes" id="UP000001075"/>
    </source>
</evidence>
<dbReference type="Proteomes" id="UP000001075">
    <property type="component" value="Unassembled WGS sequence"/>
</dbReference>
<gene>
    <name evidence="1" type="ORF">I79_017448</name>
</gene>
<dbReference type="AlphaFoldDB" id="G3I224"/>
<reference evidence="2" key="1">
    <citation type="journal article" date="2011" name="Nat. Biotechnol.">
        <title>The genomic sequence of the Chinese hamster ovary (CHO)-K1 cell line.</title>
        <authorList>
            <person name="Xu X."/>
            <person name="Nagarajan H."/>
            <person name="Lewis N.E."/>
            <person name="Pan S."/>
            <person name="Cai Z."/>
            <person name="Liu X."/>
            <person name="Chen W."/>
            <person name="Xie M."/>
            <person name="Wang W."/>
            <person name="Hammond S."/>
            <person name="Andersen M.R."/>
            <person name="Neff N."/>
            <person name="Passarelli B."/>
            <person name="Koh W."/>
            <person name="Fan H.C."/>
            <person name="Wang J."/>
            <person name="Gui Y."/>
            <person name="Lee K.H."/>
            <person name="Betenbaugh M.J."/>
            <person name="Quake S.R."/>
            <person name="Famili I."/>
            <person name="Palsson B.O."/>
            <person name="Wang J."/>
        </authorList>
    </citation>
    <scope>NUCLEOTIDE SEQUENCE [LARGE SCALE GENOMIC DNA]</scope>
    <source>
        <strain evidence="2">CHO K1 cell line</strain>
    </source>
</reference>
<proteinExistence type="predicted"/>
<name>G3I224_CRIGR</name>
<dbReference type="InParanoid" id="G3I224"/>
<organism evidence="1 2">
    <name type="scientific">Cricetulus griseus</name>
    <name type="common">Chinese hamster</name>
    <name type="synonym">Cricetulus barabensis griseus</name>
    <dbReference type="NCBI Taxonomy" id="10029"/>
    <lineage>
        <taxon>Eukaryota</taxon>
        <taxon>Metazoa</taxon>
        <taxon>Chordata</taxon>
        <taxon>Craniata</taxon>
        <taxon>Vertebrata</taxon>
        <taxon>Euteleostomi</taxon>
        <taxon>Mammalia</taxon>
        <taxon>Eutheria</taxon>
        <taxon>Euarchontoglires</taxon>
        <taxon>Glires</taxon>
        <taxon>Rodentia</taxon>
        <taxon>Myomorpha</taxon>
        <taxon>Muroidea</taxon>
        <taxon>Cricetidae</taxon>
        <taxon>Cricetinae</taxon>
        <taxon>Cricetulus</taxon>
    </lineage>
</organism>
<protein>
    <submittedName>
        <fullName evidence="1">Uncharacterized protein</fullName>
    </submittedName>
</protein>
<sequence>MMDRRSPGTGQRLNGRVQLRGWWTPIWTGLEPGLEDPRMMDRRSPGTGQRLNGQVQLRPWWTPIWTGLEPGLEDQGKLLERSGPVSSR</sequence>
<accession>G3I224</accession>
<evidence type="ECO:0000313" key="1">
    <source>
        <dbReference type="EMBL" id="EGW11122.1"/>
    </source>
</evidence>
<dbReference type="EMBL" id="JH001107">
    <property type="protein sequence ID" value="EGW11122.1"/>
    <property type="molecule type" value="Genomic_DNA"/>
</dbReference>